<keyword evidence="3 7" id="KW-0812">Transmembrane</keyword>
<protein>
    <submittedName>
        <fullName evidence="9">Transmembrane protein 233 isoform X1</fullName>
    </submittedName>
</protein>
<dbReference type="OrthoDB" id="9680837at2759"/>
<evidence type="ECO:0000256" key="7">
    <source>
        <dbReference type="SAM" id="Phobius"/>
    </source>
</evidence>
<dbReference type="PANTHER" id="PTHR14948">
    <property type="entry name" value="NG5"/>
    <property type="match status" value="1"/>
</dbReference>
<dbReference type="PANTHER" id="PTHR14948:SF19">
    <property type="entry name" value="TRANSMEMBRANE PROTEIN 233"/>
    <property type="match status" value="1"/>
</dbReference>
<feature type="region of interest" description="Disordered" evidence="6">
    <location>
        <begin position="77"/>
        <end position="97"/>
    </location>
</feature>
<evidence type="ECO:0000313" key="8">
    <source>
        <dbReference type="Proteomes" id="UP000694857"/>
    </source>
</evidence>
<evidence type="ECO:0000256" key="6">
    <source>
        <dbReference type="SAM" id="MobiDB-lite"/>
    </source>
</evidence>
<feature type="compositionally biased region" description="Low complexity" evidence="6">
    <location>
        <begin position="85"/>
        <end position="95"/>
    </location>
</feature>
<keyword evidence="5 7" id="KW-0472">Membrane</keyword>
<dbReference type="InterPro" id="IPR051423">
    <property type="entry name" value="CD225/Dispanin"/>
</dbReference>
<evidence type="ECO:0000313" key="9">
    <source>
        <dbReference type="RefSeq" id="XP_036679749.1"/>
    </source>
</evidence>
<dbReference type="InterPro" id="IPR007593">
    <property type="entry name" value="CD225/Dispanin_fam"/>
</dbReference>
<evidence type="ECO:0000256" key="2">
    <source>
        <dbReference type="ARBA" id="ARBA00006843"/>
    </source>
</evidence>
<evidence type="ECO:0000256" key="4">
    <source>
        <dbReference type="ARBA" id="ARBA00022989"/>
    </source>
</evidence>
<comment type="subcellular location">
    <subcellularLocation>
        <location evidence="1">Membrane</location>
    </subcellularLocation>
</comment>
<comment type="similarity">
    <text evidence="2">Belongs to the CD225/Dispanin family.</text>
</comment>
<reference evidence="9" key="1">
    <citation type="submission" date="2025-08" db="UniProtKB">
        <authorList>
            <consortium name="RefSeq"/>
        </authorList>
    </citation>
    <scope>IDENTIFICATION</scope>
    <source>
        <tissue evidence="9">Epidermis and Blubber</tissue>
    </source>
</reference>
<dbReference type="Pfam" id="PF04505">
    <property type="entry name" value="CD225"/>
    <property type="match status" value="1"/>
</dbReference>
<dbReference type="Proteomes" id="UP000694857">
    <property type="component" value="Chromosome 14"/>
</dbReference>
<dbReference type="RefSeq" id="XP_036679749.1">
    <property type="nucleotide sequence ID" value="XM_036823854.1"/>
</dbReference>
<dbReference type="GeneID" id="118880272"/>
<organism evidence="8 9">
    <name type="scientific">Balaenoptera musculus</name>
    <name type="common">Blue whale</name>
    <dbReference type="NCBI Taxonomy" id="9771"/>
    <lineage>
        <taxon>Eukaryota</taxon>
        <taxon>Metazoa</taxon>
        <taxon>Chordata</taxon>
        <taxon>Craniata</taxon>
        <taxon>Vertebrata</taxon>
        <taxon>Euteleostomi</taxon>
        <taxon>Mammalia</taxon>
        <taxon>Eutheria</taxon>
        <taxon>Laurasiatheria</taxon>
        <taxon>Artiodactyla</taxon>
        <taxon>Whippomorpha</taxon>
        <taxon>Cetacea</taxon>
        <taxon>Mysticeti</taxon>
        <taxon>Balaenopteridae</taxon>
        <taxon>Balaenoptera</taxon>
    </lineage>
</organism>
<sequence>MSQYAPSSDFKRALDSSPEANTENDKTEEDVPMPKNYLWLSIVSCFCPAYPINIVALVFSIMHGVLSLLRPERRRRRHSLRVPRRSPMSSRPLVPHCSTPSPRHQFLRTASYASCLCLALVGTL</sequence>
<dbReference type="AlphaFoldDB" id="A0A8B8V4J7"/>
<keyword evidence="8" id="KW-1185">Reference proteome</keyword>
<dbReference type="CTD" id="387890"/>
<feature type="transmembrane region" description="Helical" evidence="7">
    <location>
        <begin position="37"/>
        <end position="69"/>
    </location>
</feature>
<evidence type="ECO:0000256" key="5">
    <source>
        <dbReference type="ARBA" id="ARBA00023136"/>
    </source>
</evidence>
<keyword evidence="4 7" id="KW-1133">Transmembrane helix</keyword>
<dbReference type="KEGG" id="bmus:118880272"/>
<evidence type="ECO:0000256" key="1">
    <source>
        <dbReference type="ARBA" id="ARBA00004370"/>
    </source>
</evidence>
<accession>A0A8B8V4J7</accession>
<proteinExistence type="inferred from homology"/>
<name>A0A8B8V4J7_BALMU</name>
<evidence type="ECO:0000256" key="3">
    <source>
        <dbReference type="ARBA" id="ARBA00022692"/>
    </source>
</evidence>
<gene>
    <name evidence="9" type="primary">TMEM233</name>
</gene>
<dbReference type="GO" id="GO:0016020">
    <property type="term" value="C:membrane"/>
    <property type="evidence" value="ECO:0007669"/>
    <property type="project" value="UniProtKB-SubCell"/>
</dbReference>
<feature type="region of interest" description="Disordered" evidence="6">
    <location>
        <begin position="1"/>
        <end position="30"/>
    </location>
</feature>